<dbReference type="STRING" id="97331.A0A437AB38"/>
<evidence type="ECO:0000256" key="4">
    <source>
        <dbReference type="ARBA" id="ARBA00022989"/>
    </source>
</evidence>
<keyword evidence="3 6" id="KW-0812">Transmembrane</keyword>
<comment type="caution">
    <text evidence="7">The sequence shown here is derived from an EMBL/GenBank/DDBJ whole genome shotgun (WGS) entry which is preliminary data.</text>
</comment>
<evidence type="ECO:0000256" key="1">
    <source>
        <dbReference type="ARBA" id="ARBA00004141"/>
    </source>
</evidence>
<comment type="similarity">
    <text evidence="2 6">Belongs to the DP1 family.</text>
</comment>
<evidence type="ECO:0000256" key="3">
    <source>
        <dbReference type="ARBA" id="ARBA00022692"/>
    </source>
</evidence>
<gene>
    <name evidence="7" type="ORF">DFL_002294</name>
</gene>
<dbReference type="Pfam" id="PF03134">
    <property type="entry name" value="TB2_DP1_HVA22"/>
    <property type="match status" value="1"/>
</dbReference>
<dbReference type="Proteomes" id="UP000283090">
    <property type="component" value="Unassembled WGS sequence"/>
</dbReference>
<dbReference type="GeneID" id="93584605"/>
<dbReference type="GO" id="GO:0016020">
    <property type="term" value="C:membrane"/>
    <property type="evidence" value="ECO:0007669"/>
    <property type="project" value="UniProtKB-SubCell"/>
</dbReference>
<keyword evidence="8" id="KW-1185">Reference proteome</keyword>
<evidence type="ECO:0000256" key="2">
    <source>
        <dbReference type="ARBA" id="ARBA00008573"/>
    </source>
</evidence>
<dbReference type="OrthoDB" id="10009287at2759"/>
<protein>
    <recommendedName>
        <fullName evidence="6">Protein YOP1</fullName>
    </recommendedName>
</protein>
<feature type="transmembrane region" description="Helical" evidence="6">
    <location>
        <begin position="120"/>
        <end position="140"/>
    </location>
</feature>
<feature type="transmembrane region" description="Helical" evidence="6">
    <location>
        <begin position="93"/>
        <end position="114"/>
    </location>
</feature>
<evidence type="ECO:0000313" key="7">
    <source>
        <dbReference type="EMBL" id="RVD88097.1"/>
    </source>
</evidence>
<proteinExistence type="inferred from homology"/>
<name>A0A437AB38_ARTFL</name>
<comment type="subcellular location">
    <subcellularLocation>
        <location evidence="1 6">Membrane</location>
        <topology evidence="1 6">Multi-pass membrane protein</topology>
    </subcellularLocation>
</comment>
<dbReference type="InterPro" id="IPR004345">
    <property type="entry name" value="TB2_DP1_HVA22"/>
</dbReference>
<dbReference type="PANTHER" id="PTHR12300:SF161">
    <property type="entry name" value="RECEPTOR EXPRESSION-ENHANCING PROTEIN"/>
    <property type="match status" value="1"/>
</dbReference>
<comment type="caution">
    <text evidence="6">Lacks conserved residue(s) required for the propagation of feature annotation.</text>
</comment>
<evidence type="ECO:0000256" key="5">
    <source>
        <dbReference type="ARBA" id="ARBA00023136"/>
    </source>
</evidence>
<evidence type="ECO:0000256" key="6">
    <source>
        <dbReference type="RuleBase" id="RU362006"/>
    </source>
</evidence>
<reference evidence="7 8" key="1">
    <citation type="submission" date="2019-01" db="EMBL/GenBank/DDBJ databases">
        <title>Intercellular communication is required for trap formation in the nematode-trapping fungus Duddingtonia flagrans.</title>
        <authorList>
            <person name="Youssar L."/>
            <person name="Wernet V."/>
            <person name="Hensel N."/>
            <person name="Hildebrandt H.-G."/>
            <person name="Fischer R."/>
        </authorList>
    </citation>
    <scope>NUCLEOTIDE SEQUENCE [LARGE SCALE GENOMIC DNA]</scope>
    <source>
        <strain evidence="7 8">CBS H-5679</strain>
    </source>
</reference>
<organism evidence="7 8">
    <name type="scientific">Arthrobotrys flagrans</name>
    <name type="common">Nematode-trapping fungus</name>
    <name type="synonym">Trichothecium flagrans</name>
    <dbReference type="NCBI Taxonomy" id="97331"/>
    <lineage>
        <taxon>Eukaryota</taxon>
        <taxon>Fungi</taxon>
        <taxon>Dikarya</taxon>
        <taxon>Ascomycota</taxon>
        <taxon>Pezizomycotina</taxon>
        <taxon>Orbiliomycetes</taxon>
        <taxon>Orbiliales</taxon>
        <taxon>Orbiliaceae</taxon>
        <taxon>Arthrobotrys</taxon>
    </lineage>
</organism>
<keyword evidence="5 6" id="KW-0472">Membrane</keyword>
<dbReference type="VEuPathDB" id="FungiDB:DFL_002294"/>
<keyword evidence="4 6" id="KW-1133">Transmembrane helix</keyword>
<evidence type="ECO:0000313" key="8">
    <source>
        <dbReference type="Proteomes" id="UP000283090"/>
    </source>
</evidence>
<dbReference type="EMBL" id="SAEB01000003">
    <property type="protein sequence ID" value="RVD88097.1"/>
    <property type="molecule type" value="Genomic_DNA"/>
</dbReference>
<sequence>MAFQERLQAQFQSGVTQFDKELSKYPYLVNFEKQTNVPKTYVIGGVGFLYFVLIFFNLGGQLLVNLAGFIIPAYYSLQALFTTQQADDTQWLTYWVCFSFLSVLEAGLDLTYWFPFYYLFKFAFILWLALPQFSGAQIIFRNALYPLFARYFKAHGSGSASFRAKADAAEKPHAN</sequence>
<dbReference type="RefSeq" id="XP_067493641.1">
    <property type="nucleotide sequence ID" value="XM_067631058.1"/>
</dbReference>
<dbReference type="PANTHER" id="PTHR12300">
    <property type="entry name" value="HVA22-LIKE PROTEINS"/>
    <property type="match status" value="1"/>
</dbReference>
<dbReference type="AlphaFoldDB" id="A0A437AB38"/>
<accession>A0A437AB38</accession>